<evidence type="ECO:0000313" key="2">
    <source>
        <dbReference type="EMBL" id="MBU3804325.1"/>
    </source>
</evidence>
<dbReference type="AlphaFoldDB" id="A0A9E2KBY3"/>
<protein>
    <submittedName>
        <fullName evidence="2">Uncharacterized protein</fullName>
    </submittedName>
</protein>
<comment type="caution">
    <text evidence="2">The sequence shown here is derived from an EMBL/GenBank/DDBJ whole genome shotgun (WGS) entry which is preliminary data.</text>
</comment>
<keyword evidence="1" id="KW-0812">Transmembrane</keyword>
<sequence>MSCGDYLLCYDFNHVHKYCQSLKDNRSDFIHKIFLFVNPIYKKGKVQNKMKFKSYVLMFMASILVFTSSLSATTIKDDTYKKTISNYIEELSVLQNQIFALAHKATFSSSSSSSSFNTELDAIYNNLNKIYESMTVYYNALSPRSIERRNLLVLFNAVNLLRGSLFQLDKLNDTQSSLEKMTILENYFGFKLEANNTINNVRSLLSQL</sequence>
<keyword evidence="1" id="KW-1133">Transmembrane helix</keyword>
<organism evidence="2 3">
    <name type="scientific">Candidatus Cellulosilyticum pullistercoris</name>
    <dbReference type="NCBI Taxonomy" id="2838521"/>
    <lineage>
        <taxon>Bacteria</taxon>
        <taxon>Bacillati</taxon>
        <taxon>Bacillota</taxon>
        <taxon>Clostridia</taxon>
        <taxon>Lachnospirales</taxon>
        <taxon>Cellulosilyticaceae</taxon>
        <taxon>Cellulosilyticum</taxon>
    </lineage>
</organism>
<proteinExistence type="predicted"/>
<reference evidence="2" key="1">
    <citation type="journal article" date="2021" name="PeerJ">
        <title>Extensive microbial diversity within the chicken gut microbiome revealed by metagenomics and culture.</title>
        <authorList>
            <person name="Gilroy R."/>
            <person name="Ravi A."/>
            <person name="Getino M."/>
            <person name="Pursley I."/>
            <person name="Horton D.L."/>
            <person name="Alikhan N.F."/>
            <person name="Baker D."/>
            <person name="Gharbi K."/>
            <person name="Hall N."/>
            <person name="Watson M."/>
            <person name="Adriaenssens E.M."/>
            <person name="Foster-Nyarko E."/>
            <person name="Jarju S."/>
            <person name="Secka A."/>
            <person name="Antonio M."/>
            <person name="Oren A."/>
            <person name="Chaudhuri R.R."/>
            <person name="La Ragione R."/>
            <person name="Hildebrand F."/>
            <person name="Pallen M.J."/>
        </authorList>
    </citation>
    <scope>NUCLEOTIDE SEQUENCE</scope>
    <source>
        <strain evidence="2">B5-657</strain>
    </source>
</reference>
<gene>
    <name evidence="2" type="ORF">H9872_06185</name>
</gene>
<keyword evidence="1" id="KW-0472">Membrane</keyword>
<dbReference type="EMBL" id="JAHLFQ010000136">
    <property type="protein sequence ID" value="MBU3804325.1"/>
    <property type="molecule type" value="Genomic_DNA"/>
</dbReference>
<feature type="transmembrane region" description="Helical" evidence="1">
    <location>
        <begin position="55"/>
        <end position="75"/>
    </location>
</feature>
<evidence type="ECO:0000313" key="3">
    <source>
        <dbReference type="Proteomes" id="UP000824229"/>
    </source>
</evidence>
<name>A0A9E2KBY3_9FIRM</name>
<reference evidence="2" key="2">
    <citation type="submission" date="2021-04" db="EMBL/GenBank/DDBJ databases">
        <authorList>
            <person name="Gilroy R."/>
        </authorList>
    </citation>
    <scope>NUCLEOTIDE SEQUENCE</scope>
    <source>
        <strain evidence="2">B5-657</strain>
    </source>
</reference>
<accession>A0A9E2KBY3</accession>
<dbReference type="Proteomes" id="UP000824229">
    <property type="component" value="Unassembled WGS sequence"/>
</dbReference>
<evidence type="ECO:0000256" key="1">
    <source>
        <dbReference type="SAM" id="Phobius"/>
    </source>
</evidence>